<dbReference type="Gene3D" id="1.25.40.180">
    <property type="match status" value="3"/>
</dbReference>
<feature type="region of interest" description="Disordered" evidence="6">
    <location>
        <begin position="1381"/>
        <end position="1400"/>
    </location>
</feature>
<reference evidence="9" key="1">
    <citation type="journal article" date="2024" name="Gigascience">
        <title>Chromosome-level genome of the poultry shaft louse Menopon gallinae provides insight into the host-switching and adaptive evolution of parasitic lice.</title>
        <authorList>
            <person name="Xu Y."/>
            <person name="Ma L."/>
            <person name="Liu S."/>
            <person name="Liang Y."/>
            <person name="Liu Q."/>
            <person name="He Z."/>
            <person name="Tian L."/>
            <person name="Duan Y."/>
            <person name="Cai W."/>
            <person name="Li H."/>
            <person name="Song F."/>
        </authorList>
    </citation>
    <scope>NUCLEOTIDE SEQUENCE</scope>
    <source>
        <strain evidence="9">Cailab_2023a</strain>
    </source>
</reference>
<evidence type="ECO:0000256" key="6">
    <source>
        <dbReference type="SAM" id="MobiDB-lite"/>
    </source>
</evidence>
<keyword evidence="4" id="KW-0810">Translation regulation</keyword>
<feature type="domain" description="MI" evidence="8">
    <location>
        <begin position="1473"/>
        <end position="1596"/>
    </location>
</feature>
<feature type="compositionally biased region" description="Pro residues" evidence="6">
    <location>
        <begin position="74"/>
        <end position="84"/>
    </location>
</feature>
<dbReference type="InterPro" id="IPR016024">
    <property type="entry name" value="ARM-type_fold"/>
</dbReference>
<feature type="compositionally biased region" description="Basic and acidic residues" evidence="6">
    <location>
        <begin position="506"/>
        <end position="520"/>
    </location>
</feature>
<keyword evidence="5" id="KW-0648">Protein biosynthesis</keyword>
<protein>
    <recommendedName>
        <fullName evidence="10">Eukaryotic translation initiation factor 4 gamma 1-like</fullName>
    </recommendedName>
</protein>
<evidence type="ECO:0000256" key="2">
    <source>
        <dbReference type="ARBA" id="ARBA00022540"/>
    </source>
</evidence>
<feature type="region of interest" description="Disordered" evidence="6">
    <location>
        <begin position="209"/>
        <end position="269"/>
    </location>
</feature>
<evidence type="ECO:0000256" key="3">
    <source>
        <dbReference type="ARBA" id="ARBA00022553"/>
    </source>
</evidence>
<evidence type="ECO:0000256" key="1">
    <source>
        <dbReference type="ARBA" id="ARBA00005775"/>
    </source>
</evidence>
<evidence type="ECO:0000259" key="8">
    <source>
        <dbReference type="PROSITE" id="PS51366"/>
    </source>
</evidence>
<feature type="compositionally biased region" description="Polar residues" evidence="6">
    <location>
        <begin position="678"/>
        <end position="700"/>
    </location>
</feature>
<feature type="compositionally biased region" description="Polar residues" evidence="6">
    <location>
        <begin position="543"/>
        <end position="561"/>
    </location>
</feature>
<feature type="region of interest" description="Disordered" evidence="6">
    <location>
        <begin position="952"/>
        <end position="971"/>
    </location>
</feature>
<dbReference type="PROSITE" id="PS51366">
    <property type="entry name" value="MI"/>
    <property type="match status" value="1"/>
</dbReference>
<name>A0AAW2I5N3_9NEOP</name>
<accession>A0AAW2I5N3</accession>
<comment type="similarity">
    <text evidence="1">Belongs to the eukaryotic initiation factor 4G family.</text>
</comment>
<feature type="compositionally biased region" description="Low complexity" evidence="6">
    <location>
        <begin position="530"/>
        <end position="540"/>
    </location>
</feature>
<dbReference type="GO" id="GO:0006417">
    <property type="term" value="P:regulation of translation"/>
    <property type="evidence" value="ECO:0007669"/>
    <property type="project" value="UniProtKB-KW"/>
</dbReference>
<feature type="region of interest" description="Disordered" evidence="6">
    <location>
        <begin position="39"/>
        <end position="86"/>
    </location>
</feature>
<feature type="compositionally biased region" description="Low complexity" evidence="6">
    <location>
        <begin position="1418"/>
        <end position="1438"/>
    </location>
</feature>
<feature type="compositionally biased region" description="Polar residues" evidence="6">
    <location>
        <begin position="1381"/>
        <end position="1397"/>
    </location>
</feature>
<organism evidence="9">
    <name type="scientific">Menopon gallinae</name>
    <name type="common">poultry shaft louse</name>
    <dbReference type="NCBI Taxonomy" id="328185"/>
    <lineage>
        <taxon>Eukaryota</taxon>
        <taxon>Metazoa</taxon>
        <taxon>Ecdysozoa</taxon>
        <taxon>Arthropoda</taxon>
        <taxon>Hexapoda</taxon>
        <taxon>Insecta</taxon>
        <taxon>Pterygota</taxon>
        <taxon>Neoptera</taxon>
        <taxon>Paraneoptera</taxon>
        <taxon>Psocodea</taxon>
        <taxon>Troctomorpha</taxon>
        <taxon>Phthiraptera</taxon>
        <taxon>Amblycera</taxon>
        <taxon>Menoponidae</taxon>
        <taxon>Menopon</taxon>
    </lineage>
</organism>
<dbReference type="GO" id="GO:0003743">
    <property type="term" value="F:translation initiation factor activity"/>
    <property type="evidence" value="ECO:0007669"/>
    <property type="project" value="UniProtKB-KW"/>
</dbReference>
<feature type="region of interest" description="Disordered" evidence="6">
    <location>
        <begin position="319"/>
        <end position="367"/>
    </location>
</feature>
<dbReference type="InterPro" id="IPR003307">
    <property type="entry name" value="W2_domain"/>
</dbReference>
<dbReference type="Pfam" id="PF02854">
    <property type="entry name" value="MIF4G"/>
    <property type="match status" value="1"/>
</dbReference>
<keyword evidence="3" id="KW-0597">Phosphoprotein</keyword>
<feature type="compositionally biased region" description="Basic and acidic residues" evidence="6">
    <location>
        <begin position="913"/>
        <end position="923"/>
    </location>
</feature>
<gene>
    <name evidence="9" type="ORF">PYX00_004693</name>
</gene>
<dbReference type="InterPro" id="IPR003891">
    <property type="entry name" value="Initiation_fac_eIF4g_MI"/>
</dbReference>
<comment type="caution">
    <text evidence="9">The sequence shown here is derived from an EMBL/GenBank/DDBJ whole genome shotgun (WGS) entry which is preliminary data.</text>
</comment>
<feature type="region of interest" description="Disordered" evidence="6">
    <location>
        <begin position="282"/>
        <end position="307"/>
    </location>
</feature>
<dbReference type="CDD" id="cd11559">
    <property type="entry name" value="W2_eIF4G1_like"/>
    <property type="match status" value="1"/>
</dbReference>
<feature type="region of interest" description="Disordered" evidence="6">
    <location>
        <begin position="491"/>
        <end position="855"/>
    </location>
</feature>
<dbReference type="EMBL" id="JARGDH010000002">
    <property type="protein sequence ID" value="KAL0277380.1"/>
    <property type="molecule type" value="Genomic_DNA"/>
</dbReference>
<dbReference type="Pfam" id="PF02847">
    <property type="entry name" value="MA3"/>
    <property type="match status" value="1"/>
</dbReference>
<evidence type="ECO:0000256" key="5">
    <source>
        <dbReference type="ARBA" id="ARBA00022917"/>
    </source>
</evidence>
<feature type="compositionally biased region" description="Low complexity" evidence="6">
    <location>
        <begin position="787"/>
        <end position="796"/>
    </location>
</feature>
<feature type="compositionally biased region" description="Low complexity" evidence="6">
    <location>
        <begin position="602"/>
        <end position="611"/>
    </location>
</feature>
<feature type="compositionally biased region" description="Basic and acidic residues" evidence="6">
    <location>
        <begin position="822"/>
        <end position="842"/>
    </location>
</feature>
<sequence>MATRYTNLGAKDTTVHCFMPTYAPQLRILSSAPSREVPAFQASGTPGGGPGMRGMHHAPQTPPTSQDIKQAPTHLPPQSHPMPPQSGGQMMSYAMTGAGRNSIQQPQFYNTQRGPPGVQRITTHPRTPMIVSNNPPTFLHQPTVQQMYPGSLVSPAQPSMIVTQHMNQTFPFQAQPRHQGSFYPPQPYMIPQTHHYLSGSYQQMYYPSPMPQMSRSSGPAPNSQVTVQHPQSAGGMPVMAGTGSMVSQQPEVEVPKQANRRMPVIDPKDGRDVLYEYLMSNKTPPKSAESSARQTPQPNSEPKTDQGVAAEFATRVALAAKSDQSGSPNSPALQEQPSSRASNYSENESQASPDMQGMSTPSVSPSKIDISVENVPSESQIVENNMTYDANQQVPMVRPGWPQVELIPRLIMSDDMMRAGAPPPPQLAREYQSMQTPWIPDTNALMIINSKEHSAPLESPVRPTPVVSALAHAPTVDIPPRHSSREQFPALVKGHQQPSPLKRKQKSEAPQEQAEVKSKEPQQQPPQPQQPASQPKSAAQLKPKQQTPTVESKKQSMPPSQDSDDHVQSIQTKNSESKTISMKVNEADSSESKVKSNDSLINKENNNLETRNLNEDVIQDNNNRNKSESVKSEVVLPVEGASLPRTEESSGKYRTRPVEEVQEAKDVFPAVVKAEPQVDSNTTEADLSETKWTSKANGEQLTAEKYVAQMDTSPHPVQIDTKGTAGVDVTLPESKSKPNGENVADDAKQNNKKQKPGNKRQGQSKMKLEKEAWNAEQPESLANEVTPAQSPAVPKAKSPPPPVAVDSGQEEPVQLQEDTVTDEEKEKEKEELIVVAKNEENNKQTASLKTSDTTNSPVIENVKKVVLKRNYKKDQWSPLNPEGKKKYDRDFILELMDDPQSRRKPPDLPNMDLLKDNTKQRPSDRNFVNAMYHDSSENVLYPVFGNKNSIQRSSQTLQKKGSQTSKPKGAKPHVIHMSLHQDVKLHETENAWKPSRNTTYNNLTEEEIKTEELYKRVRGVLNKLTPEKFSTLVEQLKVLPIDNHERLQGVIDLVFEKAVDEPSFSVAYAQMCNSIQHIQITTDDDQGKKVVTTFKKLLITRCQMEFEKDTSAEMKRKEEKLAEIEQEPDPEKKKLLQLMFEEEERRIRMKSVGNSRFIGELYKLKMLTCNIMHQCIVRLLNEGDEESLECLCKLLTTVGEGMEKKANECKDGKKNESSQDLSNYFKKLSDIAKNKGSKKVSSRVRFMIQDLIDLRNNKWIPRRDDSNPKTIDQIQKEAERETMEMNLVLNSSQERNKRQDSRNSLDYRKRGGGTDSSGWTTVPPRAKYFVDSDKLKLDHSEVDFGSAVRLGHQKQFAMFCKTDSKKMPQMGNNMYAVLNEKTSQPSSRNSSFKGSSLSDKDRVLSSYKSNYDDEGRSSRSGSQQGPDSSSSSRDSMSSKYEDRRFTNASNKGYTPHKPSPASNSSADKKSPEVQLKKAELILEEYSSCAELEESEYSSKKILEEIPASDFVVYLTRASMDLSGLAPKRAVGKILSHLLKKNIITKKDLMEGLSGVLESAADLALDFPLFWAYIAELMIDIFAEENLSFRDLVELLKPRQGSSEVTKLLTSFFASLVKEKSETWVQEGWMLAQVSLSDLIKEKDIDNFVKHNKLGFLLSEKNIDSIKMESIGSELKRMIASRTDFDAVLRWIEQNVSQERSSNPEFVKTLMTALLEVTVTAQGTQQNPTYKFDTDYFTNYSQLIIRYTDHKEELELPCLYAIQTYICKLLYPQGLVSSICESLWESGIIASESFMSWLENKDPKEKEGHAVCVKSLRTFMTMVSENMTDDDS</sequence>
<evidence type="ECO:0000259" key="7">
    <source>
        <dbReference type="PROSITE" id="PS51363"/>
    </source>
</evidence>
<feature type="region of interest" description="Disordered" evidence="6">
    <location>
        <begin position="1290"/>
        <end position="1323"/>
    </location>
</feature>
<feature type="compositionally biased region" description="Polar residues" evidence="6">
    <location>
        <begin position="568"/>
        <end position="582"/>
    </location>
</feature>
<dbReference type="SMART" id="SM00544">
    <property type="entry name" value="MA3"/>
    <property type="match status" value="1"/>
</dbReference>
<dbReference type="SUPFAM" id="SSF48371">
    <property type="entry name" value="ARM repeat"/>
    <property type="match status" value="3"/>
</dbReference>
<dbReference type="GO" id="GO:0016281">
    <property type="term" value="C:eukaryotic translation initiation factor 4F complex"/>
    <property type="evidence" value="ECO:0007669"/>
    <property type="project" value="TreeGrafter"/>
</dbReference>
<keyword evidence="2" id="KW-0396">Initiation factor</keyword>
<evidence type="ECO:0000256" key="4">
    <source>
        <dbReference type="ARBA" id="ARBA00022845"/>
    </source>
</evidence>
<dbReference type="PROSITE" id="PS51363">
    <property type="entry name" value="W2"/>
    <property type="match status" value="1"/>
</dbReference>
<dbReference type="SMART" id="SM00543">
    <property type="entry name" value="MIF4G"/>
    <property type="match status" value="1"/>
</dbReference>
<dbReference type="InterPro" id="IPR049485">
    <property type="entry name" value="eIF4G1-like_eIF4E-bd"/>
</dbReference>
<feature type="region of interest" description="Disordered" evidence="6">
    <location>
        <begin position="897"/>
        <end position="923"/>
    </location>
</feature>
<dbReference type="SMART" id="SM00515">
    <property type="entry name" value="eIF5C"/>
    <property type="match status" value="1"/>
</dbReference>
<dbReference type="FunFam" id="1.25.40.180:FF:000042">
    <property type="entry name" value="Eukaryotic translation initiation factor 4 gamma"/>
    <property type="match status" value="1"/>
</dbReference>
<feature type="compositionally biased region" description="Polar residues" evidence="6">
    <location>
        <begin position="322"/>
        <end position="365"/>
    </location>
</feature>
<dbReference type="PANTHER" id="PTHR23253">
    <property type="entry name" value="EUKARYOTIC TRANSLATION INITIATION FACTOR 4 GAMMA"/>
    <property type="match status" value="1"/>
</dbReference>
<feature type="compositionally biased region" description="Polar residues" evidence="6">
    <location>
        <begin position="952"/>
        <end position="966"/>
    </location>
</feature>
<dbReference type="PANTHER" id="PTHR23253:SF78">
    <property type="entry name" value="EUKARYOTIC TRANSLATION INITIATION FACTOR 4G1, ISOFORM B-RELATED"/>
    <property type="match status" value="1"/>
</dbReference>
<feature type="region of interest" description="Disordered" evidence="6">
    <location>
        <begin position="1408"/>
        <end position="1472"/>
    </location>
</feature>
<feature type="compositionally biased region" description="Polar residues" evidence="6">
    <location>
        <begin position="209"/>
        <end position="231"/>
    </location>
</feature>
<feature type="compositionally biased region" description="Polar residues" evidence="6">
    <location>
        <begin position="843"/>
        <end position="855"/>
    </location>
</feature>
<dbReference type="GO" id="GO:0003729">
    <property type="term" value="F:mRNA binding"/>
    <property type="evidence" value="ECO:0007669"/>
    <property type="project" value="TreeGrafter"/>
</dbReference>
<feature type="compositionally biased region" description="Polar residues" evidence="6">
    <location>
        <begin position="282"/>
        <end position="301"/>
    </location>
</feature>
<evidence type="ECO:0000313" key="9">
    <source>
        <dbReference type="EMBL" id="KAL0277380.1"/>
    </source>
</evidence>
<feature type="domain" description="W2" evidence="7">
    <location>
        <begin position="1660"/>
        <end position="1831"/>
    </location>
</feature>
<feature type="compositionally biased region" description="Basic and acidic residues" evidence="6">
    <location>
        <begin position="1294"/>
        <end position="1309"/>
    </location>
</feature>
<proteinExistence type="inferred from homology"/>
<feature type="compositionally biased region" description="Basic and acidic residues" evidence="6">
    <location>
        <begin position="645"/>
        <end position="666"/>
    </location>
</feature>
<dbReference type="InterPro" id="IPR003890">
    <property type="entry name" value="MIF4G-like_typ-3"/>
</dbReference>
<dbReference type="Pfam" id="PF21140">
    <property type="entry name" value="eIF4G1-like_eIF4E-bd"/>
    <property type="match status" value="1"/>
</dbReference>
<evidence type="ECO:0008006" key="10">
    <source>
        <dbReference type="Google" id="ProtNLM"/>
    </source>
</evidence>